<dbReference type="Proteomes" id="UP001189429">
    <property type="component" value="Unassembled WGS sequence"/>
</dbReference>
<feature type="compositionally biased region" description="Gly residues" evidence="1">
    <location>
        <begin position="113"/>
        <end position="122"/>
    </location>
</feature>
<protein>
    <submittedName>
        <fullName evidence="2">Uncharacterized protein</fullName>
    </submittedName>
</protein>
<evidence type="ECO:0000256" key="1">
    <source>
        <dbReference type="SAM" id="MobiDB-lite"/>
    </source>
</evidence>
<feature type="compositionally biased region" description="Pro residues" evidence="1">
    <location>
        <begin position="132"/>
        <end position="148"/>
    </location>
</feature>
<gene>
    <name evidence="2" type="ORF">PCOR1329_LOCUS810</name>
</gene>
<feature type="non-terminal residue" evidence="2">
    <location>
        <position position="1"/>
    </location>
</feature>
<accession>A0ABN9P8S0</accession>
<sequence length="236" mass="23506">AEHREGPSAEQQQPQGGGSDELGCSGGGTEQPEQAAEPEARGGAELPGEAAEPAEVGAECAPAAPRAAGRGQGSPGAAGEAARASDCSSPGALAARTPQSSSPRGAGEVRAARGGGEGGGAGPPLLSEAWPWPHPEPPRPGPARPSRPVPGAAPCAGSEATAWSEELAAAHAASLGLACLPREEGLQCLLQQVFSWAPLPTAWSARRGPDGLLFQNRVTGEASRAHPLEPFLGQLA</sequence>
<reference evidence="2" key="1">
    <citation type="submission" date="2023-10" db="EMBL/GenBank/DDBJ databases">
        <authorList>
            <person name="Chen Y."/>
            <person name="Shah S."/>
            <person name="Dougan E. K."/>
            <person name="Thang M."/>
            <person name="Chan C."/>
        </authorList>
    </citation>
    <scope>NUCLEOTIDE SEQUENCE [LARGE SCALE GENOMIC DNA]</scope>
</reference>
<feature type="region of interest" description="Disordered" evidence="1">
    <location>
        <begin position="1"/>
        <end position="157"/>
    </location>
</feature>
<name>A0ABN9P8S0_9DINO</name>
<dbReference type="EMBL" id="CAUYUJ010000181">
    <property type="protein sequence ID" value="CAK0789147.1"/>
    <property type="molecule type" value="Genomic_DNA"/>
</dbReference>
<proteinExistence type="predicted"/>
<evidence type="ECO:0000313" key="3">
    <source>
        <dbReference type="Proteomes" id="UP001189429"/>
    </source>
</evidence>
<feature type="compositionally biased region" description="Low complexity" evidence="1">
    <location>
        <begin position="30"/>
        <end position="69"/>
    </location>
</feature>
<comment type="caution">
    <text evidence="2">The sequence shown here is derived from an EMBL/GenBank/DDBJ whole genome shotgun (WGS) entry which is preliminary data.</text>
</comment>
<feature type="compositionally biased region" description="Gly residues" evidence="1">
    <location>
        <begin position="15"/>
        <end position="29"/>
    </location>
</feature>
<organism evidence="2 3">
    <name type="scientific">Prorocentrum cordatum</name>
    <dbReference type="NCBI Taxonomy" id="2364126"/>
    <lineage>
        <taxon>Eukaryota</taxon>
        <taxon>Sar</taxon>
        <taxon>Alveolata</taxon>
        <taxon>Dinophyceae</taxon>
        <taxon>Prorocentrales</taxon>
        <taxon>Prorocentraceae</taxon>
        <taxon>Prorocentrum</taxon>
    </lineage>
</organism>
<evidence type="ECO:0000313" key="2">
    <source>
        <dbReference type="EMBL" id="CAK0789147.1"/>
    </source>
</evidence>
<keyword evidence="3" id="KW-1185">Reference proteome</keyword>